<dbReference type="Proteomes" id="UP001165060">
    <property type="component" value="Unassembled WGS sequence"/>
</dbReference>
<dbReference type="EMBL" id="BRYB01000645">
    <property type="protein sequence ID" value="GMI34547.1"/>
    <property type="molecule type" value="Genomic_DNA"/>
</dbReference>
<reference evidence="12 13" key="1">
    <citation type="journal article" date="2023" name="Commun. Biol.">
        <title>Genome analysis of Parmales, the sister group of diatoms, reveals the evolutionary specialization of diatoms from phago-mixotrophs to photoautotrophs.</title>
        <authorList>
            <person name="Ban H."/>
            <person name="Sato S."/>
            <person name="Yoshikawa S."/>
            <person name="Yamada K."/>
            <person name="Nakamura Y."/>
            <person name="Ichinomiya M."/>
            <person name="Sato N."/>
            <person name="Blanc-Mathieu R."/>
            <person name="Endo H."/>
            <person name="Kuwata A."/>
            <person name="Ogata H."/>
        </authorList>
    </citation>
    <scope>NUCLEOTIDE SEQUENCE [LARGE SCALE GENOMIC DNA]</scope>
</reference>
<evidence type="ECO:0000313" key="12">
    <source>
        <dbReference type="EMBL" id="GMI34547.1"/>
    </source>
</evidence>
<dbReference type="PROSITE" id="PS51746">
    <property type="entry name" value="PPM_2"/>
    <property type="match status" value="1"/>
</dbReference>
<dbReference type="PROSITE" id="PS01032">
    <property type="entry name" value="PPM_1"/>
    <property type="match status" value="1"/>
</dbReference>
<name>A0ABQ6MXC9_9STRA</name>
<dbReference type="PANTHER" id="PTHR13832:SF565">
    <property type="entry name" value="AT28366P-RELATED"/>
    <property type="match status" value="1"/>
</dbReference>
<dbReference type="EC" id="3.1.3.16" evidence="5"/>
<evidence type="ECO:0000256" key="5">
    <source>
        <dbReference type="ARBA" id="ARBA00013081"/>
    </source>
</evidence>
<comment type="caution">
    <text evidence="12">The sequence shown here is derived from an EMBL/GenBank/DDBJ whole genome shotgun (WGS) entry which is preliminary data.</text>
</comment>
<proteinExistence type="inferred from homology"/>
<evidence type="ECO:0000256" key="2">
    <source>
        <dbReference type="ARBA" id="ARBA00001946"/>
    </source>
</evidence>
<dbReference type="Gene3D" id="3.60.40.10">
    <property type="entry name" value="PPM-type phosphatase domain"/>
    <property type="match status" value="1"/>
</dbReference>
<gene>
    <name evidence="12" type="ORF">TeGR_g368</name>
</gene>
<evidence type="ECO:0000256" key="4">
    <source>
        <dbReference type="ARBA" id="ARBA00006702"/>
    </source>
</evidence>
<evidence type="ECO:0000256" key="7">
    <source>
        <dbReference type="ARBA" id="ARBA00022801"/>
    </source>
</evidence>
<comment type="cofactor">
    <cofactor evidence="1">
        <name>Mn(2+)</name>
        <dbReference type="ChEBI" id="CHEBI:29035"/>
    </cofactor>
</comment>
<dbReference type="Pfam" id="PF00481">
    <property type="entry name" value="PP2C"/>
    <property type="match status" value="1"/>
</dbReference>
<organism evidence="12 13">
    <name type="scientific">Tetraparma gracilis</name>
    <dbReference type="NCBI Taxonomy" id="2962635"/>
    <lineage>
        <taxon>Eukaryota</taxon>
        <taxon>Sar</taxon>
        <taxon>Stramenopiles</taxon>
        <taxon>Ochrophyta</taxon>
        <taxon>Bolidophyceae</taxon>
        <taxon>Parmales</taxon>
        <taxon>Triparmaceae</taxon>
        <taxon>Tetraparma</taxon>
    </lineage>
</organism>
<dbReference type="InterPro" id="IPR001932">
    <property type="entry name" value="PPM-type_phosphatase-like_dom"/>
</dbReference>
<evidence type="ECO:0000256" key="6">
    <source>
        <dbReference type="ARBA" id="ARBA00022723"/>
    </source>
</evidence>
<evidence type="ECO:0000313" key="13">
    <source>
        <dbReference type="Proteomes" id="UP001165060"/>
    </source>
</evidence>
<evidence type="ECO:0000256" key="8">
    <source>
        <dbReference type="ARBA" id="ARBA00022912"/>
    </source>
</evidence>
<dbReference type="PANTHER" id="PTHR13832">
    <property type="entry name" value="PROTEIN PHOSPHATASE 2C"/>
    <property type="match status" value="1"/>
</dbReference>
<dbReference type="SMART" id="SM00332">
    <property type="entry name" value="PP2Cc"/>
    <property type="match status" value="1"/>
</dbReference>
<keyword evidence="7 10" id="KW-0378">Hydrolase</keyword>
<feature type="domain" description="PPM-type phosphatase" evidence="11">
    <location>
        <begin position="29"/>
        <end position="294"/>
    </location>
</feature>
<evidence type="ECO:0000256" key="1">
    <source>
        <dbReference type="ARBA" id="ARBA00001936"/>
    </source>
</evidence>
<evidence type="ECO:0000256" key="9">
    <source>
        <dbReference type="ARBA" id="ARBA00023211"/>
    </source>
</evidence>
<keyword evidence="13" id="KW-1185">Reference proteome</keyword>
<keyword evidence="6" id="KW-0479">Metal-binding</keyword>
<dbReference type="InterPro" id="IPR015655">
    <property type="entry name" value="PP2C"/>
</dbReference>
<comment type="cofactor">
    <cofactor evidence="2">
        <name>Mg(2+)</name>
        <dbReference type="ChEBI" id="CHEBI:18420"/>
    </cofactor>
</comment>
<evidence type="ECO:0000256" key="3">
    <source>
        <dbReference type="ARBA" id="ARBA00004170"/>
    </source>
</evidence>
<keyword evidence="8 10" id="KW-0904">Protein phosphatase</keyword>
<evidence type="ECO:0000259" key="11">
    <source>
        <dbReference type="PROSITE" id="PS51746"/>
    </source>
</evidence>
<dbReference type="InterPro" id="IPR000222">
    <property type="entry name" value="PP2C_BS"/>
</dbReference>
<accession>A0ABQ6MXC9</accession>
<protein>
    <recommendedName>
        <fullName evidence="5">protein-serine/threonine phosphatase</fullName>
        <ecNumber evidence="5">3.1.3.16</ecNumber>
    </recommendedName>
</protein>
<keyword evidence="9" id="KW-0464">Manganese</keyword>
<comment type="similarity">
    <text evidence="4 10">Belongs to the PP2C family.</text>
</comment>
<dbReference type="CDD" id="cd00143">
    <property type="entry name" value="PP2Cc"/>
    <property type="match status" value="1"/>
</dbReference>
<dbReference type="InterPro" id="IPR036457">
    <property type="entry name" value="PPM-type-like_dom_sf"/>
</dbReference>
<comment type="subcellular location">
    <subcellularLocation>
        <location evidence="3">Membrane</location>
        <topology evidence="3">Peripheral membrane protein</topology>
    </subcellularLocation>
</comment>
<sequence>MYPRALHAHPITVKENATGTSSSQIGPFSWSHTGMQGWRESMEDSYIVNCDDQNFTGLGFFCVFDGHGGDEVALEVEKMFHETLISVSDVKTAGKAGKSDVPKLLEKGVDTGFRQVDNHLKTLNVDSGCTANVVVATKSHISCANIGDSRSILVRSGMALALSKDHKPTDEGETDRIKKAGGSVIRGRVCGGVAVSRSFGDFNFKAGKNLDASKQQISCCPDFVHYEREVDSDEFIVVCCDGVWDMLSNDGVGRFVRTRIQAGIDDMSKIGEMLLDYCLEKGSKDNMTCVIVLLPAGQALLDEAKKEKSIMGCLKAI</sequence>
<evidence type="ECO:0000256" key="10">
    <source>
        <dbReference type="RuleBase" id="RU003465"/>
    </source>
</evidence>
<dbReference type="SUPFAM" id="SSF81606">
    <property type="entry name" value="PP2C-like"/>
    <property type="match status" value="1"/>
</dbReference>